<comment type="catalytic activity">
    <reaction evidence="1">
        <text>Hydrolysis of terminal non-reducing alpha-L-arabinofuranoside residues in alpha-L-arabinosides.</text>
        <dbReference type="EC" id="3.2.1.55"/>
    </reaction>
</comment>
<dbReference type="Pfam" id="PF06964">
    <property type="entry name" value="Alpha-L-AF_C"/>
    <property type="match status" value="1"/>
</dbReference>
<dbReference type="InterPro" id="IPR023296">
    <property type="entry name" value="Glyco_hydro_beta-prop_sf"/>
</dbReference>
<dbReference type="InterPro" id="IPR013780">
    <property type="entry name" value="Glyco_hydro_b"/>
</dbReference>
<comment type="similarity">
    <text evidence="2">Belongs to the glycosyl hydrolase 51 family.</text>
</comment>
<dbReference type="InterPro" id="IPR055133">
    <property type="entry name" value="BT_3657-like_N"/>
</dbReference>
<keyword evidence="9" id="KW-1185">Reference proteome</keyword>
<dbReference type="Gene3D" id="2.115.10.20">
    <property type="entry name" value="Glycosyl hydrolase domain, family 43"/>
    <property type="match status" value="1"/>
</dbReference>
<sequence>MKKLLLLFCFLSLQLSAQTITQDSVYLFSYCSLKNDGKIGLQLAWSIDKNTWNSIGSDFGVLGSDYGTWGAQKRMLSPFLWLGADGLWHCVFSVNEKDNALAHASSVDLIAWGRQSYPVFSGSQNCLLPEFKYDAKTQQYLISWLSKVGDKTEVFITSTKDFRSYGKEQKALASTRLNLRTEVKLGDKTETGLVYKVPSAVVNKLLKHLDTEKERQKLYRENLYEDTVKLANLKPLSAQVTVDFQKRKPISSTLMGIFFEDLNYAADGGLYAELIQNRDFEYKLSEKGGNDKSWTATKAWQTTGQAKLTIDSIRPIHYNNSHFAVLTTTQKGDALVAEGYEGIALKAGEAYYLSLFAKNMTGKNSKLSIQLKDASGKVFAVGVVNVKGTIWQKYEISLLVKESTANAELSIVPETAGQYAFDMISLFPKNTFKGRRNGLRADIAQALADLHPRFVRFPGGCVAHGNGLDNIYRWKNTIGKLEERKPMFNLWGYHQSMGIGYGEYFQFCEDIGAQPLPVIAAGVCCQNSSVGGAGQQGGIPMEQMDSYIQDILDLIEWANGDLTTKWGKVRAANGHIKPYNLKYIGIGNEDLITDLFEERFRMIFKAIKAKYPEIIVIGTVGPWSEGTDYVEGWKLANEIAIPMVDEHYYQSPGWFINNQDYYDNYDRSKSKVYLGEYAAHIGGRANNLHTSLVEALHLNSLERNGDVVSMSSYAPLLAKEGHTQWKPDLIFFNNTEVKTTVDYEVQKLYGVHAGESYIASQVELSDMDSYLQKRVSVSVVEDSKTKDLIIKLVNILPTSVDTKLNLKEFDYLPEALKITLTGKLKDTKVLPVESKQSVGSSFYTNLPAHSLTVIRLQRKK</sequence>
<dbReference type="InterPro" id="IPR017853">
    <property type="entry name" value="GH"/>
</dbReference>
<name>A0ABT6YE26_9BACT</name>
<dbReference type="SUPFAM" id="SSF75005">
    <property type="entry name" value="Arabinanase/levansucrase/invertase"/>
    <property type="match status" value="1"/>
</dbReference>
<evidence type="ECO:0000256" key="1">
    <source>
        <dbReference type="ARBA" id="ARBA00001462"/>
    </source>
</evidence>
<dbReference type="InterPro" id="IPR051563">
    <property type="entry name" value="Glycosyl_Hydrolase_51"/>
</dbReference>
<accession>A0ABT6YE26</accession>
<evidence type="ECO:0000256" key="2">
    <source>
        <dbReference type="ARBA" id="ARBA00007186"/>
    </source>
</evidence>
<evidence type="ECO:0000256" key="5">
    <source>
        <dbReference type="ARBA" id="ARBA00022801"/>
    </source>
</evidence>
<proteinExistence type="inferred from homology"/>
<keyword evidence="4 6" id="KW-0732">Signal</keyword>
<dbReference type="PANTHER" id="PTHR31776">
    <property type="entry name" value="ALPHA-L-ARABINOFURANOSIDASE 1"/>
    <property type="match status" value="1"/>
</dbReference>
<dbReference type="EMBL" id="JASHIF010000023">
    <property type="protein sequence ID" value="MDI9861845.1"/>
    <property type="molecule type" value="Genomic_DNA"/>
</dbReference>
<dbReference type="Gene3D" id="2.60.40.1180">
    <property type="entry name" value="Golgi alpha-mannosidase II"/>
    <property type="match status" value="1"/>
</dbReference>
<dbReference type="RefSeq" id="WP_283346194.1">
    <property type="nucleotide sequence ID" value="NZ_JASHIF010000023.1"/>
</dbReference>
<evidence type="ECO:0000259" key="7">
    <source>
        <dbReference type="SMART" id="SM00813"/>
    </source>
</evidence>
<dbReference type="Pfam" id="PF02018">
    <property type="entry name" value="CBM_4_9"/>
    <property type="match status" value="1"/>
</dbReference>
<evidence type="ECO:0000256" key="4">
    <source>
        <dbReference type="ARBA" id="ARBA00022729"/>
    </source>
</evidence>
<evidence type="ECO:0000313" key="8">
    <source>
        <dbReference type="EMBL" id="MDI9861845.1"/>
    </source>
</evidence>
<dbReference type="EC" id="3.2.1.55" evidence="3"/>
<dbReference type="InterPro" id="IPR003305">
    <property type="entry name" value="CenC_carb-bd"/>
</dbReference>
<dbReference type="Pfam" id="PF22848">
    <property type="entry name" value="ASD1_dom"/>
    <property type="match status" value="1"/>
</dbReference>
<feature type="chain" id="PRO_5045722750" description="non-reducing end alpha-L-arabinofuranosidase" evidence="6">
    <location>
        <begin position="18"/>
        <end position="860"/>
    </location>
</feature>
<dbReference type="InterPro" id="IPR010720">
    <property type="entry name" value="Alpha-L-AF_C"/>
</dbReference>
<reference evidence="8 9" key="1">
    <citation type="submission" date="2023-05" db="EMBL/GenBank/DDBJ databases">
        <title>Novel species of genus Flectobacillus isolated from stream in China.</title>
        <authorList>
            <person name="Lu H."/>
        </authorList>
    </citation>
    <scope>NUCLEOTIDE SEQUENCE [LARGE SCALE GENOMIC DNA]</scope>
    <source>
        <strain evidence="8 9">KCTC 42575</strain>
    </source>
</reference>
<evidence type="ECO:0000256" key="3">
    <source>
        <dbReference type="ARBA" id="ARBA00012670"/>
    </source>
</evidence>
<dbReference type="InterPro" id="IPR055235">
    <property type="entry name" value="ASD1_cat"/>
</dbReference>
<feature type="domain" description="Alpha-L-arabinofuranosidase C-terminal" evidence="7">
    <location>
        <begin position="675"/>
        <end position="850"/>
    </location>
</feature>
<gene>
    <name evidence="8" type="ORF">QM524_21670</name>
</gene>
<dbReference type="Gene3D" id="3.20.20.80">
    <property type="entry name" value="Glycosidases"/>
    <property type="match status" value="1"/>
</dbReference>
<protein>
    <recommendedName>
        <fullName evidence="3">non-reducing end alpha-L-arabinofuranosidase</fullName>
        <ecNumber evidence="3">3.2.1.55</ecNumber>
    </recommendedName>
</protein>
<dbReference type="SUPFAM" id="SSF49785">
    <property type="entry name" value="Galactose-binding domain-like"/>
    <property type="match status" value="1"/>
</dbReference>
<keyword evidence="5" id="KW-0378">Hydrolase</keyword>
<dbReference type="Pfam" id="PF22847">
    <property type="entry name" value="BT_3657-like_N"/>
    <property type="match status" value="1"/>
</dbReference>
<dbReference type="InterPro" id="IPR008979">
    <property type="entry name" value="Galactose-bd-like_sf"/>
</dbReference>
<dbReference type="SMART" id="SM00813">
    <property type="entry name" value="Alpha-L-AF_C"/>
    <property type="match status" value="1"/>
</dbReference>
<evidence type="ECO:0000313" key="9">
    <source>
        <dbReference type="Proteomes" id="UP001236507"/>
    </source>
</evidence>
<feature type="signal peptide" evidence="6">
    <location>
        <begin position="1"/>
        <end position="17"/>
    </location>
</feature>
<dbReference type="Proteomes" id="UP001236507">
    <property type="component" value="Unassembled WGS sequence"/>
</dbReference>
<dbReference type="SUPFAM" id="SSF51445">
    <property type="entry name" value="(Trans)glycosidases"/>
    <property type="match status" value="1"/>
</dbReference>
<organism evidence="8 9">
    <name type="scientific">Flectobacillus roseus</name>
    <dbReference type="NCBI Taxonomy" id="502259"/>
    <lineage>
        <taxon>Bacteria</taxon>
        <taxon>Pseudomonadati</taxon>
        <taxon>Bacteroidota</taxon>
        <taxon>Cytophagia</taxon>
        <taxon>Cytophagales</taxon>
        <taxon>Flectobacillaceae</taxon>
        <taxon>Flectobacillus</taxon>
    </lineage>
</organism>
<dbReference type="PANTHER" id="PTHR31776:SF26">
    <property type="entry name" value="SECRETED ARABINOSIDASE"/>
    <property type="match status" value="1"/>
</dbReference>
<comment type="caution">
    <text evidence="8">The sequence shown here is derived from an EMBL/GenBank/DDBJ whole genome shotgun (WGS) entry which is preliminary data.</text>
</comment>
<evidence type="ECO:0000256" key="6">
    <source>
        <dbReference type="SAM" id="SignalP"/>
    </source>
</evidence>